<evidence type="ECO:0000313" key="1">
    <source>
        <dbReference type="EMBL" id="AOY84875.2"/>
    </source>
</evidence>
<reference evidence="1" key="2">
    <citation type="submission" date="2022-10" db="EMBL/GenBank/DDBJ databases">
        <authorList>
            <person name="Ngo T.-E."/>
        </authorList>
    </citation>
    <scope>NUCLEOTIDE SEQUENCE</scope>
    <source>
        <strain evidence="1">JHB</strain>
    </source>
</reference>
<proteinExistence type="predicted"/>
<sequence>MVIIGIQTVIVPLDSISDWTDVLGWLNSQLPIDGLVLAQTIEDPDVLGQIKTAWQKFIDSGQAVALVIGLVVGYLFRNLTSFN</sequence>
<protein>
    <submittedName>
        <fullName evidence="1">Uncharacterized protein</fullName>
    </submittedName>
</protein>
<gene>
    <name evidence="1" type="ORF">BJP36_25045</name>
</gene>
<dbReference type="EMBL" id="CP017708">
    <property type="protein sequence ID" value="AOY84875.2"/>
    <property type="molecule type" value="Genomic_DNA"/>
</dbReference>
<organism evidence="1">
    <name type="scientific">Moorena producens (strain JHB)</name>
    <dbReference type="NCBI Taxonomy" id="1454205"/>
    <lineage>
        <taxon>Bacteria</taxon>
        <taxon>Bacillati</taxon>
        <taxon>Cyanobacteriota</taxon>
        <taxon>Cyanophyceae</taxon>
        <taxon>Coleofasciculales</taxon>
        <taxon>Coleofasciculaceae</taxon>
        <taxon>Moorena</taxon>
    </lineage>
</organism>
<dbReference type="Proteomes" id="UP000176944">
    <property type="component" value="Chromosome"/>
</dbReference>
<reference evidence="1" key="1">
    <citation type="journal article" date="2017" name="Proc. Natl. Acad. Sci. U.S.A.">
        <title>Comparative genomics uncovers the prolific and distinctive metabolic potential of the cyanobacterial genus Moorea.</title>
        <authorList>
            <person name="Leao T."/>
            <person name="Castelao G."/>
            <person name="Korobeynikov A."/>
            <person name="Monroe E.A."/>
            <person name="Podell S."/>
            <person name="Glukhov E."/>
            <person name="Allen E.E."/>
            <person name="Gerwick W.H."/>
            <person name="Gerwick L."/>
        </authorList>
    </citation>
    <scope>NUCLEOTIDE SEQUENCE</scope>
    <source>
        <strain evidence="1">JHB</strain>
    </source>
</reference>
<accession>A0A1D9GBN0</accession>
<dbReference type="AlphaFoldDB" id="A0A1D9GBN0"/>
<name>A0A1D9GBN0_MOOP1</name>